<keyword evidence="1" id="KW-1133">Transmembrane helix</keyword>
<keyword evidence="3" id="KW-0378">Hydrolase</keyword>
<dbReference type="RefSeq" id="WP_132841744.1">
    <property type="nucleotide sequence ID" value="NZ_JBDJLH010000015.1"/>
</dbReference>
<evidence type="ECO:0000259" key="2">
    <source>
        <dbReference type="Pfam" id="PF02517"/>
    </source>
</evidence>
<comment type="caution">
    <text evidence="3">The sequence shown here is derived from an EMBL/GenBank/DDBJ whole genome shotgun (WGS) entry which is preliminary data.</text>
</comment>
<accession>A0ABV0C0G0</accession>
<keyword evidence="4" id="KW-1185">Reference proteome</keyword>
<gene>
    <name evidence="3" type="ORF">ABE541_24190</name>
</gene>
<dbReference type="InterPro" id="IPR003675">
    <property type="entry name" value="Rce1/LyrA-like_dom"/>
</dbReference>
<feature type="transmembrane region" description="Helical" evidence="1">
    <location>
        <begin position="28"/>
        <end position="54"/>
    </location>
</feature>
<evidence type="ECO:0000313" key="4">
    <source>
        <dbReference type="Proteomes" id="UP001409291"/>
    </source>
</evidence>
<protein>
    <submittedName>
        <fullName evidence="3">CPBP family intramembrane glutamic endopeptidase</fullName>
        <ecNumber evidence="3">3.4.-.-</ecNumber>
    </submittedName>
</protein>
<feature type="transmembrane region" description="Helical" evidence="1">
    <location>
        <begin position="216"/>
        <end position="236"/>
    </location>
</feature>
<dbReference type="GO" id="GO:0016787">
    <property type="term" value="F:hydrolase activity"/>
    <property type="evidence" value="ECO:0007669"/>
    <property type="project" value="UniProtKB-KW"/>
</dbReference>
<reference evidence="3 4" key="1">
    <citation type="submission" date="2024-04" db="EMBL/GenBank/DDBJ databases">
        <title>WGS of bacteria from Torrens River.</title>
        <authorList>
            <person name="Wyrsch E.R."/>
            <person name="Drigo B."/>
        </authorList>
    </citation>
    <scope>NUCLEOTIDE SEQUENCE [LARGE SCALE GENOMIC DNA]</scope>
    <source>
        <strain evidence="3 4">TWI391</strain>
    </source>
</reference>
<evidence type="ECO:0000256" key="1">
    <source>
        <dbReference type="SAM" id="Phobius"/>
    </source>
</evidence>
<feature type="transmembrane region" description="Helical" evidence="1">
    <location>
        <begin position="131"/>
        <end position="147"/>
    </location>
</feature>
<organism evidence="3 4">
    <name type="scientific">Sphingobacterium kitahiroshimense</name>
    <dbReference type="NCBI Taxonomy" id="470446"/>
    <lineage>
        <taxon>Bacteria</taxon>
        <taxon>Pseudomonadati</taxon>
        <taxon>Bacteroidota</taxon>
        <taxon>Sphingobacteriia</taxon>
        <taxon>Sphingobacteriales</taxon>
        <taxon>Sphingobacteriaceae</taxon>
        <taxon>Sphingobacterium</taxon>
    </lineage>
</organism>
<keyword evidence="1" id="KW-0472">Membrane</keyword>
<feature type="transmembrane region" description="Helical" evidence="1">
    <location>
        <begin position="102"/>
        <end position="119"/>
    </location>
</feature>
<dbReference type="Proteomes" id="UP001409291">
    <property type="component" value="Unassembled WGS sequence"/>
</dbReference>
<sequence length="237" mass="27870">MNYIKNIFWFYLKASKEYIKQLSVKQKLIGCIFLLVMNFVALFIFELLVPILLISSGLIDDWPRIKNSSANQNLISALYLAFLIPIMEELVGRLWIVYNPKYVSWSLATTSGIIIYKLFGSNPNLLWYENYRWLSISIIISISTFYFIKSKNQDLLEKLWNNNQRKIIILSALIFSILHYKHYEISFGIIFLLPLVFAFYFISGLILGYARVRYGFIYCCILHILYNSLLLSIKYIS</sequence>
<feature type="domain" description="CAAX prenyl protease 2/Lysostaphin resistance protein A-like" evidence="2">
    <location>
        <begin position="73"/>
        <end position="228"/>
    </location>
</feature>
<dbReference type="EC" id="3.4.-.-" evidence="3"/>
<feature type="transmembrane region" description="Helical" evidence="1">
    <location>
        <begin position="74"/>
        <end position="95"/>
    </location>
</feature>
<name>A0ABV0C0G0_9SPHI</name>
<proteinExistence type="predicted"/>
<keyword evidence="1" id="KW-0812">Transmembrane</keyword>
<feature type="transmembrane region" description="Helical" evidence="1">
    <location>
        <begin position="189"/>
        <end position="209"/>
    </location>
</feature>
<dbReference type="EMBL" id="JBDJNQ010000016">
    <property type="protein sequence ID" value="MEN5380387.1"/>
    <property type="molecule type" value="Genomic_DNA"/>
</dbReference>
<evidence type="ECO:0000313" key="3">
    <source>
        <dbReference type="EMBL" id="MEN5380387.1"/>
    </source>
</evidence>
<dbReference type="Pfam" id="PF02517">
    <property type="entry name" value="Rce1-like"/>
    <property type="match status" value="1"/>
</dbReference>